<keyword evidence="3" id="KW-1185">Reference proteome</keyword>
<evidence type="ECO:0000256" key="1">
    <source>
        <dbReference type="SAM" id="Phobius"/>
    </source>
</evidence>
<evidence type="ECO:0000313" key="3">
    <source>
        <dbReference type="Proteomes" id="UP001500736"/>
    </source>
</evidence>
<name>A0ABN1JLV5_9FLAO</name>
<feature type="transmembrane region" description="Helical" evidence="1">
    <location>
        <begin position="128"/>
        <end position="148"/>
    </location>
</feature>
<evidence type="ECO:0000313" key="2">
    <source>
        <dbReference type="EMBL" id="GAA0741811.1"/>
    </source>
</evidence>
<feature type="transmembrane region" description="Helical" evidence="1">
    <location>
        <begin position="190"/>
        <end position="207"/>
    </location>
</feature>
<dbReference type="EMBL" id="BAAAGF010000002">
    <property type="protein sequence ID" value="GAA0741811.1"/>
    <property type="molecule type" value="Genomic_DNA"/>
</dbReference>
<feature type="transmembrane region" description="Helical" evidence="1">
    <location>
        <begin position="75"/>
        <end position="95"/>
    </location>
</feature>
<dbReference type="InterPro" id="IPR022134">
    <property type="entry name" value="DUF3667"/>
</dbReference>
<dbReference type="Proteomes" id="UP001500736">
    <property type="component" value="Unassembled WGS sequence"/>
</dbReference>
<gene>
    <name evidence="2" type="ORF">GCM10009431_13170</name>
</gene>
<organism evidence="2 3">
    <name type="scientific">Gaetbulibacter jejuensis</name>
    <dbReference type="NCBI Taxonomy" id="584607"/>
    <lineage>
        <taxon>Bacteria</taxon>
        <taxon>Pseudomonadati</taxon>
        <taxon>Bacteroidota</taxon>
        <taxon>Flavobacteriia</taxon>
        <taxon>Flavobacteriales</taxon>
        <taxon>Flavobacteriaceae</taxon>
        <taxon>Gaetbulibacter</taxon>
    </lineage>
</organism>
<keyword evidence="1" id="KW-0472">Membrane</keyword>
<feature type="transmembrane region" description="Helical" evidence="1">
    <location>
        <begin position="219"/>
        <end position="246"/>
    </location>
</feature>
<reference evidence="3" key="1">
    <citation type="journal article" date="2019" name="Int. J. Syst. Evol. Microbiol.">
        <title>The Global Catalogue of Microorganisms (GCM) 10K type strain sequencing project: providing services to taxonomists for standard genome sequencing and annotation.</title>
        <authorList>
            <consortium name="The Broad Institute Genomics Platform"/>
            <consortium name="The Broad Institute Genome Sequencing Center for Infectious Disease"/>
            <person name="Wu L."/>
            <person name="Ma J."/>
        </authorList>
    </citation>
    <scope>NUCLEOTIDE SEQUENCE [LARGE SCALE GENOMIC DNA]</scope>
    <source>
        <strain evidence="3">JCM 15976</strain>
    </source>
</reference>
<keyword evidence="1" id="KW-0812">Transmembrane</keyword>
<dbReference type="Pfam" id="PF12412">
    <property type="entry name" value="DUF3667"/>
    <property type="match status" value="1"/>
</dbReference>
<evidence type="ECO:0008006" key="4">
    <source>
        <dbReference type="Google" id="ProtNLM"/>
    </source>
</evidence>
<comment type="caution">
    <text evidence="2">The sequence shown here is derived from an EMBL/GenBank/DDBJ whole genome shotgun (WGS) entry which is preliminary data.</text>
</comment>
<sequence length="263" mass="30225">MNCKNCNITLSENSDYCNACGGKVIRNRLNFKNLFEHISETFFNYDNKLLRTIIDLFKKPEAVIVSYIEGVRKRYVNPISFFGVALTLSGLYVLALNKFFPEIMDFSAITPKGQEEMQQRNMSFLQEYQSIVMMLYVPIYALIAKLTFIGLKKFNYTEMVVVFMYIQAQISVVSAAIVIIGAFFGITYGVMSLFLLPLMILYSAYCLQRIYRLSLKHLLLRGLLFIFILILFFIALSIGMFVIMYLNGDFQQIIETQKAAQGS</sequence>
<accession>A0ABN1JLV5</accession>
<feature type="transmembrane region" description="Helical" evidence="1">
    <location>
        <begin position="160"/>
        <end position="184"/>
    </location>
</feature>
<proteinExistence type="predicted"/>
<dbReference type="RefSeq" id="WP_343796822.1">
    <property type="nucleotide sequence ID" value="NZ_BAAAGF010000002.1"/>
</dbReference>
<keyword evidence="1" id="KW-1133">Transmembrane helix</keyword>
<protein>
    <recommendedName>
        <fullName evidence="4">DUF3667 domain-containing protein</fullName>
    </recommendedName>
</protein>